<dbReference type="HAMAP" id="MF_01121">
    <property type="entry name" value="Sirtuin_ClassIII"/>
    <property type="match status" value="1"/>
</dbReference>
<evidence type="ECO:0000256" key="1">
    <source>
        <dbReference type="ARBA" id="ARBA00022679"/>
    </source>
</evidence>
<gene>
    <name evidence="3" type="primary">cobB</name>
    <name evidence="6" type="ORF">FRY74_03205</name>
</gene>
<evidence type="ECO:0000259" key="5">
    <source>
        <dbReference type="PROSITE" id="PS50305"/>
    </source>
</evidence>
<dbReference type="PANTHER" id="PTHR11085:SF4">
    <property type="entry name" value="NAD-DEPENDENT PROTEIN DEACYLASE"/>
    <property type="match status" value="1"/>
</dbReference>
<dbReference type="InterPro" id="IPR026590">
    <property type="entry name" value="Ssirtuin_cat_dom"/>
</dbReference>
<comment type="caution">
    <text evidence="3 4">Lacks conserved residue(s) required for the propagation of feature annotation.</text>
</comment>
<evidence type="ECO:0000313" key="7">
    <source>
        <dbReference type="Proteomes" id="UP000321721"/>
    </source>
</evidence>
<dbReference type="PANTHER" id="PTHR11085">
    <property type="entry name" value="NAD-DEPENDENT PROTEIN DEACYLASE SIRTUIN-5, MITOCHONDRIAL-RELATED"/>
    <property type="match status" value="1"/>
</dbReference>
<evidence type="ECO:0000256" key="3">
    <source>
        <dbReference type="HAMAP-Rule" id="MF_01121"/>
    </source>
</evidence>
<proteinExistence type="inferred from homology"/>
<dbReference type="OrthoDB" id="9800582at2"/>
<dbReference type="CDD" id="cd01412">
    <property type="entry name" value="SIRT5_Af1_CobB"/>
    <property type="match status" value="1"/>
</dbReference>
<reference evidence="6 7" key="1">
    <citation type="submission" date="2019-08" db="EMBL/GenBank/DDBJ databases">
        <title>Genome of Vicingus serpentipes NCIMB 15042.</title>
        <authorList>
            <person name="Bowman J.P."/>
        </authorList>
    </citation>
    <scope>NUCLEOTIDE SEQUENCE [LARGE SCALE GENOMIC DNA]</scope>
    <source>
        <strain evidence="6 7">NCIMB 15042</strain>
    </source>
</reference>
<dbReference type="GO" id="GO:0036054">
    <property type="term" value="F:protein-malonyllysine demalonylase activity"/>
    <property type="evidence" value="ECO:0007669"/>
    <property type="project" value="InterPro"/>
</dbReference>
<dbReference type="GO" id="GO:0036055">
    <property type="term" value="F:protein-succinyllysine desuccinylase activity"/>
    <property type="evidence" value="ECO:0007669"/>
    <property type="project" value="UniProtKB-UniRule"/>
</dbReference>
<dbReference type="SUPFAM" id="SSF52467">
    <property type="entry name" value="DHS-like NAD/FAD-binding domain"/>
    <property type="match status" value="1"/>
</dbReference>
<accession>A0A5C6RYS2</accession>
<dbReference type="Pfam" id="PF02146">
    <property type="entry name" value="SIR2"/>
    <property type="match status" value="1"/>
</dbReference>
<comment type="function">
    <text evidence="3">NAD-dependent lysine deacetylase and desuccinylase that specifically removes acetyl and succinyl groups on target proteins. Modulates the activities of several proteins which are inactive in their acylated form.</text>
</comment>
<feature type="binding site" evidence="3">
    <location>
        <position position="213"/>
    </location>
    <ligand>
        <name>NAD(+)</name>
        <dbReference type="ChEBI" id="CHEBI:57540"/>
    </ligand>
</feature>
<dbReference type="InterPro" id="IPR003000">
    <property type="entry name" value="Sirtuin"/>
</dbReference>
<dbReference type="EC" id="2.3.1.286" evidence="3"/>
<dbReference type="InterPro" id="IPR027546">
    <property type="entry name" value="Sirtuin_class_III"/>
</dbReference>
<dbReference type="EMBL" id="VOOS01000001">
    <property type="protein sequence ID" value="TXB67207.1"/>
    <property type="molecule type" value="Genomic_DNA"/>
</dbReference>
<dbReference type="Gene3D" id="3.30.1600.10">
    <property type="entry name" value="SIR2/SIRT2 'Small Domain"/>
    <property type="match status" value="1"/>
</dbReference>
<dbReference type="InterPro" id="IPR026591">
    <property type="entry name" value="Sirtuin_cat_small_dom_sf"/>
</dbReference>
<dbReference type="Proteomes" id="UP000321721">
    <property type="component" value="Unassembled WGS sequence"/>
</dbReference>
<feature type="binding site" evidence="3">
    <location>
        <begin position="9"/>
        <end position="28"/>
    </location>
    <ligand>
        <name>NAD(+)</name>
        <dbReference type="ChEBI" id="CHEBI:57540"/>
    </ligand>
</feature>
<dbReference type="Gene3D" id="3.40.50.1220">
    <property type="entry name" value="TPP-binding domain"/>
    <property type="match status" value="1"/>
</dbReference>
<keyword evidence="3" id="KW-0963">Cytoplasm</keyword>
<dbReference type="GO" id="GO:0070403">
    <property type="term" value="F:NAD+ binding"/>
    <property type="evidence" value="ECO:0007669"/>
    <property type="project" value="UniProtKB-UniRule"/>
</dbReference>
<dbReference type="GO" id="GO:0005737">
    <property type="term" value="C:cytoplasm"/>
    <property type="evidence" value="ECO:0007669"/>
    <property type="project" value="UniProtKB-SubCell"/>
</dbReference>
<sequence length="228" mass="25601">MKNIVVFSGAGISAESGLKTFRDTDGLWENHNIEDVATPEAWAKNPKLVLEFYNARRKQVLEAEPNEAHIAIPKLEKKFNVTVITQNIDNLHERAGSKNVIHLHGEILKSRSVLTGKTYHIKSTELNIGDYCEKKSQLRPHIVWFGEEVPKMTEAQAICKKAEILIIVGTSLSVYPAANLIDFTSKNCTIYLIDPKEVYTSKKDNIIIIKDLASKGLPPLVEKLLLQK</sequence>
<feature type="active site" description="Proton acceptor" evidence="3">
    <location>
        <position position="104"/>
    </location>
</feature>
<feature type="binding site" evidence="3">
    <location>
        <position position="56"/>
    </location>
    <ligand>
        <name>substrate</name>
    </ligand>
</feature>
<dbReference type="InterPro" id="IPR050134">
    <property type="entry name" value="NAD-dep_sirtuin_deacylases"/>
</dbReference>
<dbReference type="GO" id="GO:0017136">
    <property type="term" value="F:histone deacetylase activity, NAD-dependent"/>
    <property type="evidence" value="ECO:0007669"/>
    <property type="project" value="TreeGrafter"/>
</dbReference>
<comment type="caution">
    <text evidence="6">The sequence shown here is derived from an EMBL/GenBank/DDBJ whole genome shotgun (WGS) entry which is preliminary data.</text>
</comment>
<organism evidence="6 7">
    <name type="scientific">Vicingus serpentipes</name>
    <dbReference type="NCBI Taxonomy" id="1926625"/>
    <lineage>
        <taxon>Bacteria</taxon>
        <taxon>Pseudomonadati</taxon>
        <taxon>Bacteroidota</taxon>
        <taxon>Flavobacteriia</taxon>
        <taxon>Flavobacteriales</taxon>
        <taxon>Vicingaceae</taxon>
        <taxon>Vicingus</taxon>
    </lineage>
</organism>
<protein>
    <recommendedName>
        <fullName evidence="3">NAD-dependent protein deacylase</fullName>
        <ecNumber evidence="3">2.3.1.286</ecNumber>
    </recommendedName>
    <alternativeName>
        <fullName evidence="3">Regulatory protein SIR2 homolog</fullName>
    </alternativeName>
</protein>
<name>A0A5C6RYS2_9FLAO</name>
<keyword evidence="1" id="KW-0808">Transferase</keyword>
<evidence type="ECO:0000313" key="6">
    <source>
        <dbReference type="EMBL" id="TXB67207.1"/>
    </source>
</evidence>
<keyword evidence="7" id="KW-1185">Reference proteome</keyword>
<comment type="catalytic activity">
    <reaction evidence="3">
        <text>N(6)-succinyl-L-lysyl-[protein] + NAD(+) + H2O = 2''-O-succinyl-ADP-D-ribose + nicotinamide + L-lysyl-[protein]</text>
        <dbReference type="Rhea" id="RHEA:47668"/>
        <dbReference type="Rhea" id="RHEA-COMP:9752"/>
        <dbReference type="Rhea" id="RHEA-COMP:11877"/>
        <dbReference type="ChEBI" id="CHEBI:15377"/>
        <dbReference type="ChEBI" id="CHEBI:17154"/>
        <dbReference type="ChEBI" id="CHEBI:29969"/>
        <dbReference type="ChEBI" id="CHEBI:57540"/>
        <dbReference type="ChEBI" id="CHEBI:87830"/>
        <dbReference type="ChEBI" id="CHEBI:87832"/>
    </reaction>
</comment>
<evidence type="ECO:0000256" key="4">
    <source>
        <dbReference type="PROSITE-ProRule" id="PRU00236"/>
    </source>
</evidence>
<comment type="similarity">
    <text evidence="3">Belongs to the sirtuin family. Class III subfamily.</text>
</comment>
<feature type="binding site" evidence="3">
    <location>
        <begin position="169"/>
        <end position="171"/>
    </location>
    <ligand>
        <name>NAD(+)</name>
        <dbReference type="ChEBI" id="CHEBI:57540"/>
    </ligand>
</feature>
<dbReference type="InterPro" id="IPR029035">
    <property type="entry name" value="DHS-like_NAD/FAD-binding_dom"/>
</dbReference>
<comment type="subcellular location">
    <subcellularLocation>
        <location evidence="3">Cytoplasm</location>
    </subcellularLocation>
</comment>
<comment type="domain">
    <text evidence="3">2 residues (Tyr-53 and Arg-56) present in a large hydrophobic pocket are probably involved in substrate specificity. They are important for desuccinylation activity, but dispensable for deacetylation activity.</text>
</comment>
<keyword evidence="2 3" id="KW-0520">NAD</keyword>
<dbReference type="PROSITE" id="PS50305">
    <property type="entry name" value="SIRTUIN"/>
    <property type="match status" value="1"/>
</dbReference>
<comment type="catalytic activity">
    <reaction evidence="3">
        <text>N(6)-acetyl-L-lysyl-[protein] + NAD(+) + H2O = 2''-O-acetyl-ADP-D-ribose + nicotinamide + L-lysyl-[protein]</text>
        <dbReference type="Rhea" id="RHEA:43636"/>
        <dbReference type="Rhea" id="RHEA-COMP:9752"/>
        <dbReference type="Rhea" id="RHEA-COMP:10731"/>
        <dbReference type="ChEBI" id="CHEBI:15377"/>
        <dbReference type="ChEBI" id="CHEBI:17154"/>
        <dbReference type="ChEBI" id="CHEBI:29969"/>
        <dbReference type="ChEBI" id="CHEBI:57540"/>
        <dbReference type="ChEBI" id="CHEBI:61930"/>
        <dbReference type="ChEBI" id="CHEBI:83767"/>
        <dbReference type="EC" id="2.3.1.286"/>
    </reaction>
</comment>
<feature type="binding site" evidence="3">
    <location>
        <begin position="86"/>
        <end position="89"/>
    </location>
    <ligand>
        <name>NAD(+)</name>
        <dbReference type="ChEBI" id="CHEBI:57540"/>
    </ligand>
</feature>
<evidence type="ECO:0000256" key="2">
    <source>
        <dbReference type="ARBA" id="ARBA00023027"/>
    </source>
</evidence>
<feature type="domain" description="Deacetylase sirtuin-type" evidence="5">
    <location>
        <begin position="1"/>
        <end position="227"/>
    </location>
</feature>
<dbReference type="AlphaFoldDB" id="A0A5C6RYS2"/>
<feature type="binding site" evidence="3">
    <location>
        <position position="53"/>
    </location>
    <ligand>
        <name>substrate</name>
    </ligand>
</feature>